<dbReference type="EMBL" id="CP155447">
    <property type="protein sequence ID" value="XBH00943.1"/>
    <property type="molecule type" value="Genomic_DNA"/>
</dbReference>
<dbReference type="InterPro" id="IPR025662">
    <property type="entry name" value="Sigma_54_int_dom_ATP-bd_1"/>
</dbReference>
<dbReference type="InterPro" id="IPR011006">
    <property type="entry name" value="CheY-like_superfamily"/>
</dbReference>
<dbReference type="SUPFAM" id="SSF52172">
    <property type="entry name" value="CheY-like"/>
    <property type="match status" value="1"/>
</dbReference>
<dbReference type="CDD" id="cd00009">
    <property type="entry name" value="AAA"/>
    <property type="match status" value="1"/>
</dbReference>
<dbReference type="GO" id="GO:0006355">
    <property type="term" value="P:regulation of DNA-templated transcription"/>
    <property type="evidence" value="ECO:0007669"/>
    <property type="project" value="InterPro"/>
</dbReference>
<dbReference type="SUPFAM" id="SSF52540">
    <property type="entry name" value="P-loop containing nucleoside triphosphate hydrolases"/>
    <property type="match status" value="1"/>
</dbReference>
<dbReference type="SUPFAM" id="SSF46689">
    <property type="entry name" value="Homeodomain-like"/>
    <property type="match status" value="1"/>
</dbReference>
<dbReference type="PROSITE" id="PS50110">
    <property type="entry name" value="RESPONSE_REGULATORY"/>
    <property type="match status" value="1"/>
</dbReference>
<dbReference type="InterPro" id="IPR009057">
    <property type="entry name" value="Homeodomain-like_sf"/>
</dbReference>
<dbReference type="InterPro" id="IPR003593">
    <property type="entry name" value="AAA+_ATPase"/>
</dbReference>
<evidence type="ECO:0000259" key="6">
    <source>
        <dbReference type="PROSITE" id="PS50045"/>
    </source>
</evidence>
<dbReference type="Pfam" id="PF25601">
    <property type="entry name" value="AAA_lid_14"/>
    <property type="match status" value="1"/>
</dbReference>
<accession>A0AAU7C729</accession>
<dbReference type="PROSITE" id="PS00675">
    <property type="entry name" value="SIGMA54_INTERACT_1"/>
    <property type="match status" value="1"/>
</dbReference>
<evidence type="ECO:0000256" key="2">
    <source>
        <dbReference type="ARBA" id="ARBA00022840"/>
    </source>
</evidence>
<feature type="modified residue" description="4-aspartylphosphate" evidence="5">
    <location>
        <position position="53"/>
    </location>
</feature>
<dbReference type="AlphaFoldDB" id="A0AAU7C729"/>
<keyword evidence="3" id="KW-0805">Transcription regulation</keyword>
<evidence type="ECO:0000256" key="4">
    <source>
        <dbReference type="ARBA" id="ARBA00023163"/>
    </source>
</evidence>
<dbReference type="Gene3D" id="1.10.8.60">
    <property type="match status" value="1"/>
</dbReference>
<keyword evidence="1" id="KW-0547">Nucleotide-binding</keyword>
<dbReference type="SMART" id="SM00448">
    <property type="entry name" value="REC"/>
    <property type="match status" value="1"/>
</dbReference>
<dbReference type="Gene3D" id="3.40.50.2300">
    <property type="match status" value="1"/>
</dbReference>
<dbReference type="FunFam" id="3.40.50.300:FF:000006">
    <property type="entry name" value="DNA-binding transcriptional regulator NtrC"/>
    <property type="match status" value="1"/>
</dbReference>
<dbReference type="SMART" id="SM00382">
    <property type="entry name" value="AAA"/>
    <property type="match status" value="1"/>
</dbReference>
<evidence type="ECO:0000313" key="8">
    <source>
        <dbReference type="EMBL" id="XBH00943.1"/>
    </source>
</evidence>
<feature type="domain" description="Response regulatory" evidence="7">
    <location>
        <begin position="4"/>
        <end position="118"/>
    </location>
</feature>
<dbReference type="Gene3D" id="3.40.50.300">
    <property type="entry name" value="P-loop containing nucleotide triphosphate hydrolases"/>
    <property type="match status" value="1"/>
</dbReference>
<evidence type="ECO:0000256" key="3">
    <source>
        <dbReference type="ARBA" id="ARBA00023015"/>
    </source>
</evidence>
<dbReference type="GO" id="GO:0043565">
    <property type="term" value="F:sequence-specific DNA binding"/>
    <property type="evidence" value="ECO:0007669"/>
    <property type="project" value="InterPro"/>
</dbReference>
<dbReference type="Pfam" id="PF02954">
    <property type="entry name" value="HTH_8"/>
    <property type="match status" value="1"/>
</dbReference>
<dbReference type="Gene3D" id="1.10.10.60">
    <property type="entry name" value="Homeodomain-like"/>
    <property type="match status" value="1"/>
</dbReference>
<dbReference type="InterPro" id="IPR025943">
    <property type="entry name" value="Sigma_54_int_dom_ATP-bd_2"/>
</dbReference>
<dbReference type="PANTHER" id="PTHR32071">
    <property type="entry name" value="TRANSCRIPTIONAL REGULATORY PROTEIN"/>
    <property type="match status" value="1"/>
</dbReference>
<reference evidence="8" key="1">
    <citation type="submission" date="2024-05" db="EMBL/GenBank/DDBJ databases">
        <title>Planctomycetes of the genus Singulisphaera possess chitinolytic capabilities.</title>
        <authorList>
            <person name="Ivanova A."/>
        </authorList>
    </citation>
    <scope>NUCLEOTIDE SEQUENCE</scope>
    <source>
        <strain evidence="8">Ch08T</strain>
    </source>
</reference>
<dbReference type="GO" id="GO:0005524">
    <property type="term" value="F:ATP binding"/>
    <property type="evidence" value="ECO:0007669"/>
    <property type="project" value="UniProtKB-KW"/>
</dbReference>
<dbReference type="InterPro" id="IPR002197">
    <property type="entry name" value="HTH_Fis"/>
</dbReference>
<name>A0AAU7C729_9BACT</name>
<dbReference type="PRINTS" id="PR01590">
    <property type="entry name" value="HTHFIS"/>
</dbReference>
<dbReference type="PROSITE" id="PS50045">
    <property type="entry name" value="SIGMA54_INTERACT_4"/>
    <property type="match status" value="1"/>
</dbReference>
<dbReference type="PROSITE" id="PS00676">
    <property type="entry name" value="SIGMA54_INTERACT_2"/>
    <property type="match status" value="1"/>
</dbReference>
<dbReference type="InterPro" id="IPR001789">
    <property type="entry name" value="Sig_transdc_resp-reg_receiver"/>
</dbReference>
<sequence length="474" mass="53550">MKRRILVVDDTPLIREHLRVILEMDGFEVETASDGRSALACVRERIFHLVITDLRMPDMSGIELLTAVRAEKLPFGVIVLTGHGDTQVALDVMKAGADDFVTKPYEPDHLRFLVQRILERRRLIDELQQLRMQMREDYSFHNMVSKSPKMRKVFDLIKQVGPLGSTVLVYGETGTGKELVAQAIHAADTRRQGPFVALNCAVLHDSLLESELFGHERGSFTGADKRKKGRFEHADNGTLFLDEVGDVSPAMQSKLLRVLQSGTFERVGGTETIKVDVRIVAASNKRLEEEVKAGRFRSDLFYRLNVIRIDLPALRERPEDIPLLAMHFLEKFKPMSTPPVTEIDSEAMQTLIDHTWPGHIRELENAIKAAVAMADGSIIHRDALPPAVAPRTRKPINTSPLIDIERPLPDLTNDLIGRVERDYFVRLLAQYRGNVARCAKHSGLSRRSVTQKLQKYELDRTRFKDAAFVEPVEG</sequence>
<evidence type="ECO:0000256" key="1">
    <source>
        <dbReference type="ARBA" id="ARBA00022741"/>
    </source>
</evidence>
<keyword evidence="2" id="KW-0067">ATP-binding</keyword>
<gene>
    <name evidence="8" type="ORF">V5E97_21575</name>
</gene>
<dbReference type="GO" id="GO:0000160">
    <property type="term" value="P:phosphorelay signal transduction system"/>
    <property type="evidence" value="ECO:0007669"/>
    <property type="project" value="InterPro"/>
</dbReference>
<evidence type="ECO:0000256" key="5">
    <source>
        <dbReference type="PROSITE-ProRule" id="PRU00169"/>
    </source>
</evidence>
<proteinExistence type="predicted"/>
<keyword evidence="4" id="KW-0804">Transcription</keyword>
<feature type="domain" description="Sigma-54 factor interaction" evidence="6">
    <location>
        <begin position="143"/>
        <end position="372"/>
    </location>
</feature>
<dbReference type="Pfam" id="PF00072">
    <property type="entry name" value="Response_reg"/>
    <property type="match status" value="1"/>
</dbReference>
<keyword evidence="5" id="KW-0597">Phosphoprotein</keyword>
<dbReference type="InterPro" id="IPR027417">
    <property type="entry name" value="P-loop_NTPase"/>
</dbReference>
<dbReference type="RefSeq" id="WP_406693625.1">
    <property type="nucleotide sequence ID" value="NZ_CP155447.1"/>
</dbReference>
<evidence type="ECO:0000259" key="7">
    <source>
        <dbReference type="PROSITE" id="PS50110"/>
    </source>
</evidence>
<dbReference type="InterPro" id="IPR002078">
    <property type="entry name" value="Sigma_54_int"/>
</dbReference>
<dbReference type="InterPro" id="IPR058031">
    <property type="entry name" value="AAA_lid_NorR"/>
</dbReference>
<organism evidence="8">
    <name type="scientific">Singulisphaera sp. Ch08</name>
    <dbReference type="NCBI Taxonomy" id="3120278"/>
    <lineage>
        <taxon>Bacteria</taxon>
        <taxon>Pseudomonadati</taxon>
        <taxon>Planctomycetota</taxon>
        <taxon>Planctomycetia</taxon>
        <taxon>Isosphaerales</taxon>
        <taxon>Isosphaeraceae</taxon>
        <taxon>Singulisphaera</taxon>
    </lineage>
</organism>
<protein>
    <submittedName>
        <fullName evidence="8">Sigma-54 dependent transcriptional regulator</fullName>
    </submittedName>
</protein>
<dbReference type="Pfam" id="PF00158">
    <property type="entry name" value="Sigma54_activat"/>
    <property type="match status" value="1"/>
</dbReference>